<dbReference type="EC" id="2.7.13.3" evidence="3"/>
<dbReference type="Gene3D" id="3.30.450.20">
    <property type="entry name" value="PAS domain"/>
    <property type="match status" value="2"/>
</dbReference>
<keyword evidence="8" id="KW-0067">ATP-binding</keyword>
<keyword evidence="6" id="KW-0547">Nucleotide-binding</keyword>
<evidence type="ECO:0000313" key="13">
    <source>
        <dbReference type="EMBL" id="QUD90825.1"/>
    </source>
</evidence>
<evidence type="ECO:0000256" key="2">
    <source>
        <dbReference type="ARBA" id="ARBA00004370"/>
    </source>
</evidence>
<dbReference type="InterPro" id="IPR003660">
    <property type="entry name" value="HAMP_dom"/>
</dbReference>
<dbReference type="InterPro" id="IPR005467">
    <property type="entry name" value="His_kinase_dom"/>
</dbReference>
<evidence type="ECO:0000256" key="5">
    <source>
        <dbReference type="ARBA" id="ARBA00022679"/>
    </source>
</evidence>
<keyword evidence="10" id="KW-0732">Signal</keyword>
<feature type="chain" id="PRO_5037340307" description="histidine kinase" evidence="10">
    <location>
        <begin position="22"/>
        <end position="576"/>
    </location>
</feature>
<evidence type="ECO:0000259" key="12">
    <source>
        <dbReference type="PROSITE" id="PS50885"/>
    </source>
</evidence>
<evidence type="ECO:0000256" key="8">
    <source>
        <dbReference type="ARBA" id="ARBA00022840"/>
    </source>
</evidence>
<dbReference type="PROSITE" id="PS50885">
    <property type="entry name" value="HAMP"/>
    <property type="match status" value="1"/>
</dbReference>
<feature type="signal peptide" evidence="10">
    <location>
        <begin position="1"/>
        <end position="21"/>
    </location>
</feature>
<keyword evidence="7 13" id="KW-0418">Kinase</keyword>
<dbReference type="PROSITE" id="PS50109">
    <property type="entry name" value="HIS_KIN"/>
    <property type="match status" value="1"/>
</dbReference>
<dbReference type="Pfam" id="PF07568">
    <property type="entry name" value="HisKA_2"/>
    <property type="match status" value="1"/>
</dbReference>
<dbReference type="Gene3D" id="3.30.565.10">
    <property type="entry name" value="Histidine kinase-like ATPase, C-terminal domain"/>
    <property type="match status" value="1"/>
</dbReference>
<evidence type="ECO:0000256" key="3">
    <source>
        <dbReference type="ARBA" id="ARBA00012438"/>
    </source>
</evidence>
<evidence type="ECO:0000313" key="14">
    <source>
        <dbReference type="Proteomes" id="UP000676409"/>
    </source>
</evidence>
<keyword evidence="4" id="KW-0597">Phosphoprotein</keyword>
<feature type="region of interest" description="Disordered" evidence="9">
    <location>
        <begin position="536"/>
        <end position="576"/>
    </location>
</feature>
<reference evidence="13" key="1">
    <citation type="submission" date="2021-04" db="EMBL/GenBank/DDBJ databases">
        <title>The complete genome sequence of Caulobacter sp. S6.</title>
        <authorList>
            <person name="Tang Y."/>
            <person name="Ouyang W."/>
            <person name="Liu Q."/>
            <person name="Huang B."/>
            <person name="Guo Z."/>
            <person name="Lei P."/>
        </authorList>
    </citation>
    <scope>NUCLEOTIDE SEQUENCE</scope>
    <source>
        <strain evidence="13">S6</strain>
    </source>
</reference>
<protein>
    <recommendedName>
        <fullName evidence="3">histidine kinase</fullName>
        <ecNumber evidence="3">2.7.13.3</ecNumber>
    </recommendedName>
</protein>
<sequence length="576" mass="61381">MPGTLATIRVRLGAAMAVALAPVLLLGAAETTVAYQKDAQEQRASLGLAAERSAATARARMESASVLLETLAPESVGLECAQRLSEVTGRLAGYDNLIRFDRFGRVACAARSVPADALRRDRAWFIRLSQGMQSTIIRSPEGLGGAPALLAAERADDRNGAFDGALVALINLDSLRPNLADRALPRGTEVAIIDEQGRYISRTRPGAFGAAGTEVVSAARNGPGPYIYFGKDQDGESRVFSAAPLTGEVSVILSAPAESLFSWAGLNPLSSFMFPLLAFTLALTAVWVVTERVVVRWLAYLNRIAAIYAKGRLSVRPSQASHAPPEIRELAVTMADMAEAIAARDQSLRDSLTEKDALLREIHHRVKNNLQVISSLLNLQERSLADPAARAAMAETRQRVGALALIYRALYQGSDMRRVDLRQFLSDLIGQMVIEQQAKGMAVRTELTADELTIDPDKLAPLALFAVEAISNAQKHALAAHGGLLSVRFEVDGAEATLSISDEGGDAEPSLGGGIGVGRALMSAFARQLRGRMELAPNGRGGATARLIFPTPGLEKAPPRRTRQAGEGNQPTAQAS</sequence>
<organism evidence="13 14">
    <name type="scientific">Phenylobacterium montanum</name>
    <dbReference type="NCBI Taxonomy" id="2823693"/>
    <lineage>
        <taxon>Bacteria</taxon>
        <taxon>Pseudomonadati</taxon>
        <taxon>Pseudomonadota</taxon>
        <taxon>Alphaproteobacteria</taxon>
        <taxon>Caulobacterales</taxon>
        <taxon>Caulobacteraceae</taxon>
        <taxon>Phenylobacterium</taxon>
    </lineage>
</organism>
<keyword evidence="14" id="KW-1185">Reference proteome</keyword>
<dbReference type="KEGG" id="caul:KCG34_17500"/>
<dbReference type="SUPFAM" id="SSF55874">
    <property type="entry name" value="ATPase domain of HSP90 chaperone/DNA topoisomerase II/histidine kinase"/>
    <property type="match status" value="1"/>
</dbReference>
<dbReference type="EMBL" id="CP073078">
    <property type="protein sequence ID" value="QUD90825.1"/>
    <property type="molecule type" value="Genomic_DNA"/>
</dbReference>
<dbReference type="GO" id="GO:0007165">
    <property type="term" value="P:signal transduction"/>
    <property type="evidence" value="ECO:0007669"/>
    <property type="project" value="InterPro"/>
</dbReference>
<evidence type="ECO:0000256" key="10">
    <source>
        <dbReference type="SAM" id="SignalP"/>
    </source>
</evidence>
<dbReference type="GO" id="GO:0016020">
    <property type="term" value="C:membrane"/>
    <property type="evidence" value="ECO:0007669"/>
    <property type="project" value="UniProtKB-SubCell"/>
</dbReference>
<dbReference type="AlphaFoldDB" id="A0A975IXF2"/>
<dbReference type="InterPro" id="IPR036890">
    <property type="entry name" value="HATPase_C_sf"/>
</dbReference>
<dbReference type="PANTHER" id="PTHR41523">
    <property type="entry name" value="TWO-COMPONENT SYSTEM SENSOR PROTEIN"/>
    <property type="match status" value="1"/>
</dbReference>
<dbReference type="GO" id="GO:0004673">
    <property type="term" value="F:protein histidine kinase activity"/>
    <property type="evidence" value="ECO:0007669"/>
    <property type="project" value="UniProtKB-EC"/>
</dbReference>
<accession>A0A975IXF2</accession>
<dbReference type="InterPro" id="IPR011495">
    <property type="entry name" value="Sig_transdc_His_kin_sub2_dim/P"/>
</dbReference>
<comment type="subcellular location">
    <subcellularLocation>
        <location evidence="2">Membrane</location>
    </subcellularLocation>
</comment>
<evidence type="ECO:0000256" key="1">
    <source>
        <dbReference type="ARBA" id="ARBA00000085"/>
    </source>
</evidence>
<dbReference type="Proteomes" id="UP000676409">
    <property type="component" value="Chromosome"/>
</dbReference>
<gene>
    <name evidence="13" type="ORF">KCG34_17500</name>
</gene>
<keyword evidence="5" id="KW-0808">Transferase</keyword>
<feature type="domain" description="Histidine kinase" evidence="11">
    <location>
        <begin position="361"/>
        <end position="553"/>
    </location>
</feature>
<dbReference type="GO" id="GO:0005524">
    <property type="term" value="F:ATP binding"/>
    <property type="evidence" value="ECO:0007669"/>
    <property type="project" value="UniProtKB-KW"/>
</dbReference>
<evidence type="ECO:0000259" key="11">
    <source>
        <dbReference type="PROSITE" id="PS50109"/>
    </source>
</evidence>
<feature type="domain" description="HAMP" evidence="12">
    <location>
        <begin position="292"/>
        <end position="346"/>
    </location>
</feature>
<feature type="compositionally biased region" description="Polar residues" evidence="9">
    <location>
        <begin position="567"/>
        <end position="576"/>
    </location>
</feature>
<proteinExistence type="predicted"/>
<comment type="catalytic activity">
    <reaction evidence="1">
        <text>ATP + protein L-histidine = ADP + protein N-phospho-L-histidine.</text>
        <dbReference type="EC" id="2.7.13.3"/>
    </reaction>
</comment>
<evidence type="ECO:0000256" key="9">
    <source>
        <dbReference type="SAM" id="MobiDB-lite"/>
    </source>
</evidence>
<name>A0A975IXF2_9CAUL</name>
<evidence type="ECO:0000256" key="6">
    <source>
        <dbReference type="ARBA" id="ARBA00022741"/>
    </source>
</evidence>
<dbReference type="PANTHER" id="PTHR41523:SF8">
    <property type="entry name" value="ETHYLENE RESPONSE SENSOR PROTEIN"/>
    <property type="match status" value="1"/>
</dbReference>
<evidence type="ECO:0000256" key="4">
    <source>
        <dbReference type="ARBA" id="ARBA00022553"/>
    </source>
</evidence>
<evidence type="ECO:0000256" key="7">
    <source>
        <dbReference type="ARBA" id="ARBA00022777"/>
    </source>
</evidence>